<proteinExistence type="inferred from homology"/>
<dbReference type="Pfam" id="PF02687">
    <property type="entry name" value="FtsX"/>
    <property type="match status" value="2"/>
</dbReference>
<keyword evidence="4 7" id="KW-1133">Transmembrane helix</keyword>
<organism evidence="9 10">
    <name type="scientific">Ruthenibacterium lactatiformans</name>
    <dbReference type="NCBI Taxonomy" id="1550024"/>
    <lineage>
        <taxon>Bacteria</taxon>
        <taxon>Bacillati</taxon>
        <taxon>Bacillota</taxon>
        <taxon>Clostridia</taxon>
        <taxon>Eubacteriales</taxon>
        <taxon>Oscillospiraceae</taxon>
        <taxon>Ruthenibacterium</taxon>
    </lineage>
</organism>
<feature type="transmembrane region" description="Helical" evidence="7">
    <location>
        <begin position="810"/>
        <end position="832"/>
    </location>
</feature>
<comment type="caution">
    <text evidence="9">The sequence shown here is derived from an EMBL/GenBank/DDBJ whole genome shotgun (WGS) entry which is preliminary data.</text>
</comment>
<evidence type="ECO:0000259" key="8">
    <source>
        <dbReference type="Pfam" id="PF02687"/>
    </source>
</evidence>
<keyword evidence="2" id="KW-1003">Cell membrane</keyword>
<evidence type="ECO:0000256" key="6">
    <source>
        <dbReference type="ARBA" id="ARBA00038076"/>
    </source>
</evidence>
<feature type="transmembrane region" description="Helical" evidence="7">
    <location>
        <begin position="26"/>
        <end position="49"/>
    </location>
</feature>
<dbReference type="PANTHER" id="PTHR30572">
    <property type="entry name" value="MEMBRANE COMPONENT OF TRANSPORTER-RELATED"/>
    <property type="match status" value="1"/>
</dbReference>
<reference evidence="9" key="1">
    <citation type="submission" date="2015-02" db="EMBL/GenBank/DDBJ databases">
        <title>A novel member of the family Ruminococcaceae isolated from human feces.</title>
        <authorList>
            <person name="Shkoporov A.N."/>
            <person name="Chaplin A.V."/>
            <person name="Motuzova O.V."/>
            <person name="Kafarskaia L.I."/>
            <person name="Khokhlova E.V."/>
            <person name="Efimov B.A."/>
        </authorList>
    </citation>
    <scope>NUCLEOTIDE SEQUENCE [LARGE SCALE GENOMIC DNA]</scope>
    <source>
        <strain evidence="9">585-1</strain>
    </source>
</reference>
<evidence type="ECO:0000256" key="1">
    <source>
        <dbReference type="ARBA" id="ARBA00004651"/>
    </source>
</evidence>
<name>A0A0D8J0K9_9FIRM</name>
<feature type="domain" description="ABC3 transporter permease C-terminal" evidence="8">
    <location>
        <begin position="718"/>
        <end position="834"/>
    </location>
</feature>
<dbReference type="InterPro" id="IPR050250">
    <property type="entry name" value="Macrolide_Exporter_MacB"/>
</dbReference>
<evidence type="ECO:0000256" key="7">
    <source>
        <dbReference type="SAM" id="Phobius"/>
    </source>
</evidence>
<feature type="transmembrane region" description="Helical" evidence="7">
    <location>
        <begin position="352"/>
        <end position="375"/>
    </location>
</feature>
<comment type="subcellular location">
    <subcellularLocation>
        <location evidence="1">Cell membrane</location>
        <topology evidence="1">Multi-pass membrane protein</topology>
    </subcellularLocation>
</comment>
<dbReference type="EMBL" id="JXXK01000019">
    <property type="protein sequence ID" value="KJF39303.1"/>
    <property type="molecule type" value="Genomic_DNA"/>
</dbReference>
<feature type="transmembrane region" description="Helical" evidence="7">
    <location>
        <begin position="263"/>
        <end position="282"/>
    </location>
</feature>
<evidence type="ECO:0000256" key="2">
    <source>
        <dbReference type="ARBA" id="ARBA00022475"/>
    </source>
</evidence>
<dbReference type="AlphaFoldDB" id="A0A0D8J0K9"/>
<evidence type="ECO:0000313" key="9">
    <source>
        <dbReference type="EMBL" id="KJF39303.1"/>
    </source>
</evidence>
<dbReference type="GO" id="GO:0022857">
    <property type="term" value="F:transmembrane transporter activity"/>
    <property type="evidence" value="ECO:0007669"/>
    <property type="project" value="TreeGrafter"/>
</dbReference>
<dbReference type="InterPro" id="IPR003838">
    <property type="entry name" value="ABC3_permease_C"/>
</dbReference>
<gene>
    <name evidence="9" type="ORF">TQ39_12635</name>
</gene>
<dbReference type="Proteomes" id="UP000032483">
    <property type="component" value="Unassembled WGS sequence"/>
</dbReference>
<evidence type="ECO:0000256" key="3">
    <source>
        <dbReference type="ARBA" id="ARBA00022692"/>
    </source>
</evidence>
<keyword evidence="10" id="KW-1185">Reference proteome</keyword>
<evidence type="ECO:0000256" key="4">
    <source>
        <dbReference type="ARBA" id="ARBA00022989"/>
    </source>
</evidence>
<keyword evidence="5 7" id="KW-0472">Membrane</keyword>
<keyword evidence="3 7" id="KW-0812">Transmembrane</keyword>
<feature type="transmembrane region" description="Helical" evidence="7">
    <location>
        <begin position="762"/>
        <end position="790"/>
    </location>
</feature>
<dbReference type="PANTHER" id="PTHR30572:SF4">
    <property type="entry name" value="ABC TRANSPORTER PERMEASE YTRF"/>
    <property type="match status" value="1"/>
</dbReference>
<evidence type="ECO:0000313" key="10">
    <source>
        <dbReference type="Proteomes" id="UP000032483"/>
    </source>
</evidence>
<comment type="similarity">
    <text evidence="6">Belongs to the ABC-4 integral membrane protein family.</text>
</comment>
<feature type="transmembrane region" description="Helical" evidence="7">
    <location>
        <begin position="424"/>
        <end position="445"/>
    </location>
</feature>
<feature type="transmembrane region" description="Helical" evidence="7">
    <location>
        <begin position="712"/>
        <end position="736"/>
    </location>
</feature>
<feature type="domain" description="ABC3 transporter permease C-terminal" evidence="8">
    <location>
        <begin position="267"/>
        <end position="385"/>
    </location>
</feature>
<dbReference type="GeneID" id="42857419"/>
<dbReference type="GO" id="GO:0005886">
    <property type="term" value="C:plasma membrane"/>
    <property type="evidence" value="ECO:0007669"/>
    <property type="project" value="UniProtKB-SubCell"/>
</dbReference>
<accession>A0A0D8J0K9</accession>
<evidence type="ECO:0000256" key="5">
    <source>
        <dbReference type="ARBA" id="ARBA00023136"/>
    </source>
</evidence>
<protein>
    <recommendedName>
        <fullName evidence="8">ABC3 transporter permease C-terminal domain-containing protein</fullName>
    </recommendedName>
</protein>
<feature type="transmembrane region" description="Helical" evidence="7">
    <location>
        <begin position="314"/>
        <end position="332"/>
    </location>
</feature>
<dbReference type="RefSeq" id="WP_050005762.1">
    <property type="nucleotide sequence ID" value="NZ_JXXK01000019.1"/>
</dbReference>
<sequence length="845" mass="92779">MLANNNLKVCWTLARRDFCFHRVKNAVLALAVALVAGLYTFVFLLGGAVEGAYLLNYQYTYGSTSHILYTGLTAHQADLLSQHPNVKSTVRLSTVGVLSDPMMGQRLVKLAVTDQDYAETVLSIPTTGSLPQQPGEIALDEFTMGSLGVLKEIGASVTLEWTDAVGQTHTDEFTLCGWWASPTNFTEACAWITADTAKALVPDYDRETTANLTLGVTLHQPRNLEAQAAQLLTDQGLPELPFTTNLAYNDARMEAASQQAQPYYAPALLVLLCGFLMVFAIVQVTAQQDRTWLAGLKALGLTPRQLRRYLLEKGIAVTALGLIPGFLIGFGLDLAITPRVVVGMEQNPAFYFLSWIPFVLAALCTLGTVLLAYLLPAWRLSRMTPAQTMRENTPRIGHSIGSDNGMVTLPRLALRILGQSKGRGALAVLIMLLAVLLLTDIRMQYVSLQEDLYLSAFSPWDYSIADASAATSYQRYNERNQGIPQEMVDELKTRPEVTSVSALKSREVTLTADDTLHQRVVDYYNQPYDETMTLKESQAAYPDWMEGLDRFTESGDYTAVVVGLDGAYLRYILEYCPFTSGSFDQTAFESGDSVIAGGVNYDGVSCLEAGETLQLGEKTFTVMGSLMHDNTYLEGSNSPEASFTFYYLVPLSVFDELFPGQCYRQLAVDIDHSQQAPFEAFLNQYEQGVNRGISITLRSDYQENFENSRLNMVLIIGMVGAVLLGIAVLNFINLLVTQTVSRRKEFAVYQSLGMTLGQLRRLVLLEGAVSAAGMAAVLIPATLTFALWVMPGVIAETSWVAVYTFDVLPLWVILPVVAVLALATPFLCLGFVTKGTIQERLGTVE</sequence>